<sequence>MRLKKAKEAWEVLKQEFQGERMTRYSGKAIESAFQSNLQGDKKPHLNFGKESSPRGGREAEILEVVDADKVTEVLEVEAILTKDHLAMKTFTSVTFTKKKITKKKTVGTKESLNAPIVMSLVIWKNFVDKRRQEDGNVFLCHSANVEISDTWFLDSGCSNHMTCD</sequence>
<evidence type="ECO:0000313" key="1">
    <source>
        <dbReference type="EMBL" id="GEZ24052.1"/>
    </source>
</evidence>
<comment type="caution">
    <text evidence="1">The sequence shown here is derived from an EMBL/GenBank/DDBJ whole genome shotgun (WGS) entry which is preliminary data.</text>
</comment>
<name>A0A699I5I5_TANCI</name>
<dbReference type="AlphaFoldDB" id="A0A699I5I5"/>
<reference evidence="1" key="1">
    <citation type="journal article" date="2019" name="Sci. Rep.">
        <title>Draft genome of Tanacetum cinerariifolium, the natural source of mosquito coil.</title>
        <authorList>
            <person name="Yamashiro T."/>
            <person name="Shiraishi A."/>
            <person name="Satake H."/>
            <person name="Nakayama K."/>
        </authorList>
    </citation>
    <scope>NUCLEOTIDE SEQUENCE</scope>
</reference>
<protein>
    <submittedName>
        <fullName evidence="1">Uncharacterized protein</fullName>
    </submittedName>
</protein>
<dbReference type="EMBL" id="BKCJ010255988">
    <property type="protein sequence ID" value="GEZ24052.1"/>
    <property type="molecule type" value="Genomic_DNA"/>
</dbReference>
<organism evidence="1">
    <name type="scientific">Tanacetum cinerariifolium</name>
    <name type="common">Dalmatian daisy</name>
    <name type="synonym">Chrysanthemum cinerariifolium</name>
    <dbReference type="NCBI Taxonomy" id="118510"/>
    <lineage>
        <taxon>Eukaryota</taxon>
        <taxon>Viridiplantae</taxon>
        <taxon>Streptophyta</taxon>
        <taxon>Embryophyta</taxon>
        <taxon>Tracheophyta</taxon>
        <taxon>Spermatophyta</taxon>
        <taxon>Magnoliopsida</taxon>
        <taxon>eudicotyledons</taxon>
        <taxon>Gunneridae</taxon>
        <taxon>Pentapetalae</taxon>
        <taxon>asterids</taxon>
        <taxon>campanulids</taxon>
        <taxon>Asterales</taxon>
        <taxon>Asteraceae</taxon>
        <taxon>Asteroideae</taxon>
        <taxon>Anthemideae</taxon>
        <taxon>Anthemidinae</taxon>
        <taxon>Tanacetum</taxon>
    </lineage>
</organism>
<accession>A0A699I5I5</accession>
<proteinExistence type="predicted"/>
<gene>
    <name evidence="1" type="ORF">Tci_496025</name>
</gene>